<keyword evidence="1" id="KW-0496">Mitochondrion</keyword>
<organism evidence="1">
    <name type="scientific">Inonotus obliquus</name>
    <dbReference type="NCBI Taxonomy" id="167356"/>
    <lineage>
        <taxon>Eukaryota</taxon>
        <taxon>Fungi</taxon>
        <taxon>Dikarya</taxon>
        <taxon>Basidiomycota</taxon>
        <taxon>Agaricomycotina</taxon>
        <taxon>Agaricomycetes</taxon>
        <taxon>Hymenochaetales</taxon>
        <taxon>Hymenochaetaceae</taxon>
        <taxon>Inonotus</taxon>
    </lineage>
</organism>
<gene>
    <name evidence="1" type="primary">orf173</name>
</gene>
<dbReference type="EMBL" id="LC497415">
    <property type="protein sequence ID" value="BBN21297.1"/>
    <property type="molecule type" value="Genomic_DNA"/>
</dbReference>
<dbReference type="RefSeq" id="YP_009693771.1">
    <property type="nucleotide sequence ID" value="NC_044740.1"/>
</dbReference>
<dbReference type="GeneID" id="41799590"/>
<reference evidence="1" key="1">
    <citation type="submission" date="2019-08" db="EMBL/GenBank/DDBJ databases">
        <title>The complete mitochondrial genome sequence of the medicinal mushroom, Inonotus obliquus.</title>
        <authorList>
            <person name="Agnestisia R."/>
            <person name="Ono A."/>
            <person name="Nakamura L."/>
            <person name="Chino R."/>
            <person name="Aiso H."/>
            <person name="Nezu I."/>
            <person name="Ishiguri H."/>
            <person name="Yokota S."/>
            <person name="Suzuki T."/>
        </authorList>
    </citation>
    <scope>NUCLEOTIDE SEQUENCE</scope>
    <source>
        <strain evidence="1">NBRC113408</strain>
    </source>
</reference>
<protein>
    <submittedName>
        <fullName evidence="1">Uncharacterized protein</fullName>
    </submittedName>
</protein>
<geneLocation type="mitochondrion" evidence="1"/>
<accession>A0A5A4U8I1</accession>
<evidence type="ECO:0000313" key="1">
    <source>
        <dbReference type="EMBL" id="BBN21297.1"/>
    </source>
</evidence>
<sequence length="173" mass="20360">MKKLKILFNNFISKLIDLLNKINFSNIIVLVNNKSFPLNSFSIYYHINNFNDYDFPHKTLFKFFFLTSEQWSLAVQPVIDEDGEEVVFMGILLNIRVKSCSTKTIAGYYHEFPFYVALDNYKNQLFISNVPVDLFEEKQNLDLTCYLSKLISDYCIEIETFKYGTSVDLTLEY</sequence>
<dbReference type="AlphaFoldDB" id="A0A5A4U8I1"/>
<name>A0A5A4U8I1_9AGAM</name>
<proteinExistence type="predicted"/>